<dbReference type="GO" id="GO:0005179">
    <property type="term" value="F:hormone activity"/>
    <property type="evidence" value="ECO:0007669"/>
    <property type="project" value="UniProtKB-KW"/>
</dbReference>
<dbReference type="GO" id="GO:0001664">
    <property type="term" value="F:G protein-coupled receptor binding"/>
    <property type="evidence" value="ECO:0007669"/>
    <property type="project" value="TreeGrafter"/>
</dbReference>
<evidence type="ECO:0000256" key="1">
    <source>
        <dbReference type="ARBA" id="ARBA00004613"/>
    </source>
</evidence>
<evidence type="ECO:0000256" key="6">
    <source>
        <dbReference type="ARBA" id="ARBA00023157"/>
    </source>
</evidence>
<keyword evidence="10" id="KW-1185">Reference proteome</keyword>
<dbReference type="AlphaFoldDB" id="A0A3Q2XG24"/>
<sequence length="106" mass="11496">MRSGLPMAILLCVVCAAQGQVPANANALRLCGRALLRAVVFTCGGSRWRRLTGDALTLQSSDRGHPNFKTTDAVPMMARYRRDQDQALVAACCQRGCQRSDLSLLC</sequence>
<dbReference type="PANTHER" id="PTHR20968">
    <property type="entry name" value="ILGF DOMAIN-CONTAINING PROTEIN"/>
    <property type="match status" value="1"/>
</dbReference>
<comment type="subcellular location">
    <subcellularLocation>
        <location evidence="1">Secreted</location>
    </subcellularLocation>
</comment>
<dbReference type="InterPro" id="IPR016179">
    <property type="entry name" value="Insulin-like"/>
</dbReference>
<keyword evidence="6" id="KW-1015">Disulfide bond</keyword>
<evidence type="ECO:0000313" key="9">
    <source>
        <dbReference type="Ensembl" id="ENSHCOP00000003350.1"/>
    </source>
</evidence>
<keyword evidence="5" id="KW-0372">Hormone</keyword>
<dbReference type="SMART" id="SM00078">
    <property type="entry name" value="IlGF"/>
    <property type="match status" value="1"/>
</dbReference>
<keyword evidence="7" id="KW-0732">Signal</keyword>
<evidence type="ECO:0000256" key="2">
    <source>
        <dbReference type="ARBA" id="ARBA00009034"/>
    </source>
</evidence>
<evidence type="ECO:0000256" key="5">
    <source>
        <dbReference type="ARBA" id="ARBA00022702"/>
    </source>
</evidence>
<comment type="similarity">
    <text evidence="2">Belongs to the insulin family.</text>
</comment>
<evidence type="ECO:0000259" key="8">
    <source>
        <dbReference type="SMART" id="SM00078"/>
    </source>
</evidence>
<proteinExistence type="inferred from homology"/>
<feature type="chain" id="PRO_5018664314" description="Insulin-like domain-containing protein" evidence="7">
    <location>
        <begin position="20"/>
        <end position="106"/>
    </location>
</feature>
<dbReference type="InterPro" id="IPR022352">
    <property type="entry name" value="Ins/IGF/rlx"/>
</dbReference>
<evidence type="ECO:0000256" key="7">
    <source>
        <dbReference type="SAM" id="SignalP"/>
    </source>
</evidence>
<accession>A0A3Q2XG24</accession>
<protein>
    <recommendedName>
        <fullName evidence="8">Insulin-like domain-containing protein</fullName>
    </recommendedName>
</protein>
<dbReference type="GO" id="GO:0005576">
    <property type="term" value="C:extracellular region"/>
    <property type="evidence" value="ECO:0007669"/>
    <property type="project" value="UniProtKB-SubCell"/>
</dbReference>
<dbReference type="Ensembl" id="ENSHCOT00000008878.1">
    <property type="protein sequence ID" value="ENSHCOP00000003350.1"/>
    <property type="gene ID" value="ENSHCOG00000004676.1"/>
</dbReference>
<dbReference type="CDD" id="cd04365">
    <property type="entry name" value="IlGF_relaxin_like"/>
    <property type="match status" value="1"/>
</dbReference>
<dbReference type="Proteomes" id="UP000264820">
    <property type="component" value="Unplaced"/>
</dbReference>
<evidence type="ECO:0000313" key="10">
    <source>
        <dbReference type="Proteomes" id="UP000264820"/>
    </source>
</evidence>
<dbReference type="InterPro" id="IPR036438">
    <property type="entry name" value="Insulin-like_sf"/>
</dbReference>
<evidence type="ECO:0000256" key="3">
    <source>
        <dbReference type="ARBA" id="ARBA00011207"/>
    </source>
</evidence>
<reference evidence="9" key="1">
    <citation type="submission" date="2025-08" db="UniProtKB">
        <authorList>
            <consortium name="Ensembl"/>
        </authorList>
    </citation>
    <scope>IDENTIFICATION</scope>
</reference>
<dbReference type="OMA" id="RWRRFMG"/>
<organism evidence="9 10">
    <name type="scientific">Hippocampus comes</name>
    <name type="common">Tiger tail seahorse</name>
    <dbReference type="NCBI Taxonomy" id="109280"/>
    <lineage>
        <taxon>Eukaryota</taxon>
        <taxon>Metazoa</taxon>
        <taxon>Chordata</taxon>
        <taxon>Craniata</taxon>
        <taxon>Vertebrata</taxon>
        <taxon>Euteleostomi</taxon>
        <taxon>Actinopterygii</taxon>
        <taxon>Neopterygii</taxon>
        <taxon>Teleostei</taxon>
        <taxon>Neoteleostei</taxon>
        <taxon>Acanthomorphata</taxon>
        <taxon>Syngnathiaria</taxon>
        <taxon>Syngnathiformes</taxon>
        <taxon>Syngnathoidei</taxon>
        <taxon>Syngnathidae</taxon>
        <taxon>Hippocampus</taxon>
    </lineage>
</organism>
<dbReference type="InterPro" id="IPR051777">
    <property type="entry name" value="Insulin-like_neuro_ligands"/>
</dbReference>
<evidence type="ECO:0000256" key="4">
    <source>
        <dbReference type="ARBA" id="ARBA00022525"/>
    </source>
</evidence>
<dbReference type="Gene3D" id="1.10.100.10">
    <property type="entry name" value="Insulin-like"/>
    <property type="match status" value="1"/>
</dbReference>
<dbReference type="Pfam" id="PF00049">
    <property type="entry name" value="Insulin"/>
    <property type="match status" value="1"/>
</dbReference>
<dbReference type="SUPFAM" id="SSF56994">
    <property type="entry name" value="Insulin-like"/>
    <property type="match status" value="1"/>
</dbReference>
<keyword evidence="4" id="KW-0964">Secreted</keyword>
<comment type="subunit">
    <text evidence="3">Heterodimer of a B chain and an A chain linked by two disulfide bonds.</text>
</comment>
<reference evidence="9" key="2">
    <citation type="submission" date="2025-09" db="UniProtKB">
        <authorList>
            <consortium name="Ensembl"/>
        </authorList>
    </citation>
    <scope>IDENTIFICATION</scope>
</reference>
<dbReference type="GeneTree" id="ENSGT00940000169307"/>
<feature type="signal peptide" evidence="7">
    <location>
        <begin position="1"/>
        <end position="19"/>
    </location>
</feature>
<feature type="domain" description="Insulin-like" evidence="8">
    <location>
        <begin position="28"/>
        <end position="106"/>
    </location>
</feature>
<dbReference type="PANTHER" id="PTHR20968:SF2">
    <property type="entry name" value="INSULIN-LIKE PEPTIDE INSL5"/>
    <property type="match status" value="1"/>
</dbReference>
<name>A0A3Q2XG24_HIPCM</name>
<dbReference type="STRING" id="109280.ENSHCOP00000003350"/>
<dbReference type="PRINTS" id="PR00276">
    <property type="entry name" value="INSULINFAMLY"/>
</dbReference>